<feature type="region of interest" description="Disordered" evidence="1">
    <location>
        <begin position="1"/>
        <end position="20"/>
    </location>
</feature>
<name>A0AAD6XEP0_9AGAR</name>
<comment type="caution">
    <text evidence="2">The sequence shown here is derived from an EMBL/GenBank/DDBJ whole genome shotgun (WGS) entry which is preliminary data.</text>
</comment>
<evidence type="ECO:0000256" key="1">
    <source>
        <dbReference type="SAM" id="MobiDB-lite"/>
    </source>
</evidence>
<reference evidence="2" key="1">
    <citation type="submission" date="2023-03" db="EMBL/GenBank/DDBJ databases">
        <title>Massive genome expansion in bonnet fungi (Mycena s.s.) driven by repeated elements and novel gene families across ecological guilds.</title>
        <authorList>
            <consortium name="Lawrence Berkeley National Laboratory"/>
            <person name="Harder C.B."/>
            <person name="Miyauchi S."/>
            <person name="Viragh M."/>
            <person name="Kuo A."/>
            <person name="Thoen E."/>
            <person name="Andreopoulos B."/>
            <person name="Lu D."/>
            <person name="Skrede I."/>
            <person name="Drula E."/>
            <person name="Henrissat B."/>
            <person name="Morin E."/>
            <person name="Kohler A."/>
            <person name="Barry K."/>
            <person name="LaButti K."/>
            <person name="Morin E."/>
            <person name="Salamov A."/>
            <person name="Lipzen A."/>
            <person name="Mereny Z."/>
            <person name="Hegedus B."/>
            <person name="Baldrian P."/>
            <person name="Stursova M."/>
            <person name="Weitz H."/>
            <person name="Taylor A."/>
            <person name="Grigoriev I.V."/>
            <person name="Nagy L.G."/>
            <person name="Martin F."/>
            <person name="Kauserud H."/>
        </authorList>
    </citation>
    <scope>NUCLEOTIDE SEQUENCE</scope>
    <source>
        <strain evidence="2">CBHHK173m</strain>
    </source>
</reference>
<feature type="compositionally biased region" description="Basic residues" evidence="1">
    <location>
        <begin position="370"/>
        <end position="381"/>
    </location>
</feature>
<feature type="region of interest" description="Disordered" evidence="1">
    <location>
        <begin position="278"/>
        <end position="381"/>
    </location>
</feature>
<dbReference type="AlphaFoldDB" id="A0AAD6XEP0"/>
<organism evidence="2 3">
    <name type="scientific">Mycena belliarum</name>
    <dbReference type="NCBI Taxonomy" id="1033014"/>
    <lineage>
        <taxon>Eukaryota</taxon>
        <taxon>Fungi</taxon>
        <taxon>Dikarya</taxon>
        <taxon>Basidiomycota</taxon>
        <taxon>Agaricomycotina</taxon>
        <taxon>Agaricomycetes</taxon>
        <taxon>Agaricomycetidae</taxon>
        <taxon>Agaricales</taxon>
        <taxon>Marasmiineae</taxon>
        <taxon>Mycenaceae</taxon>
        <taxon>Mycena</taxon>
    </lineage>
</organism>
<proteinExistence type="predicted"/>
<dbReference type="EMBL" id="JARJCN010000110">
    <property type="protein sequence ID" value="KAJ7074842.1"/>
    <property type="molecule type" value="Genomic_DNA"/>
</dbReference>
<dbReference type="Proteomes" id="UP001222325">
    <property type="component" value="Unassembled WGS sequence"/>
</dbReference>
<accession>A0AAD6XEP0</accession>
<feature type="compositionally biased region" description="Pro residues" evidence="1">
    <location>
        <begin position="278"/>
        <end position="292"/>
    </location>
</feature>
<feature type="compositionally biased region" description="Low complexity" evidence="1">
    <location>
        <begin position="214"/>
        <end position="226"/>
    </location>
</feature>
<gene>
    <name evidence="2" type="ORF">B0H15DRAFT_957034</name>
</gene>
<protein>
    <submittedName>
        <fullName evidence="2">Uncharacterized protein</fullName>
    </submittedName>
</protein>
<keyword evidence="3" id="KW-1185">Reference proteome</keyword>
<sequence length="491" mass="52957">MEMAAHLATRPTPIPPDEAPRASCLGAGELTRMLLPATTATPIVLCAFFRTASPGRVGSGTGPIVGRRRGEGMSGTARRTRCGYGYSIQGPARVGAALPPEPRLRGYARSPRHRHRDLDCPPPLRGSSKARSILRPRPRCPAFLVSDKADLVAAHVTFPADALLEPVIPWMLVKSSTALLTSAPRATASIPSAGSAAEVPSPSAPTARASVDGSAASSRTRSSSSAILQRRRHPRILATSRHLQPPQAAPRNPFLFLFHSTAADTAWCRRVSRKIDWPPLPAPRALPSSPPPHPRRPPTCRAPSSSHRQRPKVLPSPPRPTSSRLPQDGAPAIGSPLPEPYSTTSSPPPPRLVPSPAHRTASAPPALRVSGRHSSHARVPTRRIFSRSALACPYRAPGWRWMRRSPPPSIGSTSTRDSISHKRECFLFLEKRPDSLQLLVLPALARRTPRRRSPHGACCARLRESLGQTDVGIRGSGRVGESVQYEPEVMR</sequence>
<evidence type="ECO:0000313" key="3">
    <source>
        <dbReference type="Proteomes" id="UP001222325"/>
    </source>
</evidence>
<feature type="region of interest" description="Disordered" evidence="1">
    <location>
        <begin position="190"/>
        <end position="249"/>
    </location>
</feature>
<evidence type="ECO:0000313" key="2">
    <source>
        <dbReference type="EMBL" id="KAJ7074842.1"/>
    </source>
</evidence>
<feature type="region of interest" description="Disordered" evidence="1">
    <location>
        <begin position="95"/>
        <end position="132"/>
    </location>
</feature>